<comment type="caution">
    <text evidence="1">The sequence shown here is derived from an EMBL/GenBank/DDBJ whole genome shotgun (WGS) entry which is preliminary data.</text>
</comment>
<dbReference type="Proteomes" id="UP000035763">
    <property type="component" value="Unassembled WGS sequence"/>
</dbReference>
<dbReference type="STRING" id="1193182.BN11_4580015"/>
<dbReference type="RefSeq" id="WP_048699943.1">
    <property type="nucleotide sequence ID" value="NZ_HG764815.1"/>
</dbReference>
<keyword evidence="2" id="KW-1185">Reference proteome</keyword>
<sequence length="112" mass="12260">MFEIEFGDCDEGLHPHCEGVECETVLLVSGFDSLEQAEEYAREILYDRHTVAEVLADPGDGLLAASMMTEARDPAGVVIRDYNVADTSQPNGEQGYTFVAGGHDEFSLYLPD</sequence>
<proteinExistence type="predicted"/>
<name>W6K0I2_9MICO</name>
<evidence type="ECO:0000313" key="1">
    <source>
        <dbReference type="EMBL" id="CCH74571.1"/>
    </source>
</evidence>
<evidence type="ECO:0000313" key="2">
    <source>
        <dbReference type="Proteomes" id="UP000035763"/>
    </source>
</evidence>
<dbReference type="EMBL" id="CAJA01000399">
    <property type="protein sequence ID" value="CCH74571.1"/>
    <property type="molecule type" value="Genomic_DNA"/>
</dbReference>
<protein>
    <submittedName>
        <fullName evidence="1">Uncharacterized protein</fullName>
    </submittedName>
</protein>
<reference evidence="1 2" key="1">
    <citation type="journal article" date="2013" name="ISME J.">
        <title>A metabolic model for members of the genus Tetrasphaera involved in enhanced biological phosphorus removal.</title>
        <authorList>
            <person name="Kristiansen R."/>
            <person name="Nguyen H.T.T."/>
            <person name="Saunders A.M."/>
            <person name="Nielsen J.L."/>
            <person name="Wimmer R."/>
            <person name="Le V.Q."/>
            <person name="McIlroy S.J."/>
            <person name="Petrovski S."/>
            <person name="Seviour R.J."/>
            <person name="Calteau A."/>
            <person name="Nielsen K.L."/>
            <person name="Nielsen P.H."/>
        </authorList>
    </citation>
    <scope>NUCLEOTIDE SEQUENCE [LARGE SCALE GENOMIC DNA]</scope>
    <source>
        <strain evidence="1 2">Ben110</strain>
    </source>
</reference>
<gene>
    <name evidence="1" type="ORF">BN11_4580015</name>
</gene>
<dbReference type="OrthoDB" id="9850284at2"/>
<accession>W6K0I2</accession>
<dbReference type="AlphaFoldDB" id="W6K0I2"/>
<organism evidence="1 2">
    <name type="scientific">Nostocoides australiense Ben110</name>
    <dbReference type="NCBI Taxonomy" id="1193182"/>
    <lineage>
        <taxon>Bacteria</taxon>
        <taxon>Bacillati</taxon>
        <taxon>Actinomycetota</taxon>
        <taxon>Actinomycetes</taxon>
        <taxon>Micrococcales</taxon>
        <taxon>Intrasporangiaceae</taxon>
        <taxon>Nostocoides</taxon>
    </lineage>
</organism>